<dbReference type="Proteomes" id="UP000054279">
    <property type="component" value="Unassembled WGS sequence"/>
</dbReference>
<dbReference type="EMBL" id="KN837214">
    <property type="protein sequence ID" value="KIJ33319.1"/>
    <property type="molecule type" value="Genomic_DNA"/>
</dbReference>
<protein>
    <submittedName>
        <fullName evidence="1">Uncharacterized protein</fullName>
    </submittedName>
</protein>
<accession>A0A0C9UEY6</accession>
<keyword evidence="2" id="KW-1185">Reference proteome</keyword>
<evidence type="ECO:0000313" key="1">
    <source>
        <dbReference type="EMBL" id="KIJ33319.1"/>
    </source>
</evidence>
<sequence>MKGCSRNYYFFIVSSWNLEIIALYNVVPELAGFDTSLQNVMTVIVVCRCMLQLRKTDNPNARVTSRDQRPKIQGFKGTLSRLNQNLVDDFTDPFWCSRTVEDHLPNEGNPRMDSENLHADSSLPPVIDSKEFLWAISSNIEQTH</sequence>
<name>A0A0C9UEY6_SPHS4</name>
<evidence type="ECO:0000313" key="2">
    <source>
        <dbReference type="Proteomes" id="UP000054279"/>
    </source>
</evidence>
<dbReference type="HOGENOM" id="CLU_1797679_0_0_1"/>
<proteinExistence type="predicted"/>
<organism evidence="1 2">
    <name type="scientific">Sphaerobolus stellatus (strain SS14)</name>
    <dbReference type="NCBI Taxonomy" id="990650"/>
    <lineage>
        <taxon>Eukaryota</taxon>
        <taxon>Fungi</taxon>
        <taxon>Dikarya</taxon>
        <taxon>Basidiomycota</taxon>
        <taxon>Agaricomycotina</taxon>
        <taxon>Agaricomycetes</taxon>
        <taxon>Phallomycetidae</taxon>
        <taxon>Geastrales</taxon>
        <taxon>Sphaerobolaceae</taxon>
        <taxon>Sphaerobolus</taxon>
    </lineage>
</organism>
<dbReference type="AlphaFoldDB" id="A0A0C9UEY6"/>
<reference evidence="1 2" key="1">
    <citation type="submission" date="2014-06" db="EMBL/GenBank/DDBJ databases">
        <title>Evolutionary Origins and Diversification of the Mycorrhizal Mutualists.</title>
        <authorList>
            <consortium name="DOE Joint Genome Institute"/>
            <consortium name="Mycorrhizal Genomics Consortium"/>
            <person name="Kohler A."/>
            <person name="Kuo A."/>
            <person name="Nagy L.G."/>
            <person name="Floudas D."/>
            <person name="Copeland A."/>
            <person name="Barry K.W."/>
            <person name="Cichocki N."/>
            <person name="Veneault-Fourrey C."/>
            <person name="LaButti K."/>
            <person name="Lindquist E.A."/>
            <person name="Lipzen A."/>
            <person name="Lundell T."/>
            <person name="Morin E."/>
            <person name="Murat C."/>
            <person name="Riley R."/>
            <person name="Ohm R."/>
            <person name="Sun H."/>
            <person name="Tunlid A."/>
            <person name="Henrissat B."/>
            <person name="Grigoriev I.V."/>
            <person name="Hibbett D.S."/>
            <person name="Martin F."/>
        </authorList>
    </citation>
    <scope>NUCLEOTIDE SEQUENCE [LARGE SCALE GENOMIC DNA]</scope>
    <source>
        <strain evidence="1 2">SS14</strain>
    </source>
</reference>
<gene>
    <name evidence="1" type="ORF">M422DRAFT_264706</name>
</gene>